<dbReference type="Gene3D" id="3.90.550.10">
    <property type="entry name" value="Spore Coat Polysaccharide Biosynthesis Protein SpsA, Chain A"/>
    <property type="match status" value="1"/>
</dbReference>
<evidence type="ECO:0000256" key="1">
    <source>
        <dbReference type="ARBA" id="ARBA00004429"/>
    </source>
</evidence>
<evidence type="ECO:0000256" key="4">
    <source>
        <dbReference type="ARBA" id="ARBA00020585"/>
    </source>
</evidence>
<keyword evidence="7" id="KW-0328">Glycosyltransferase</keyword>
<evidence type="ECO:0000256" key="11">
    <source>
        <dbReference type="ARBA" id="ARBA00023136"/>
    </source>
</evidence>
<dbReference type="PANTHER" id="PTHR43867:SF5">
    <property type="entry name" value="GLUCANS BIOSYNTHESIS GLUCOSYLTRANSFERASE H"/>
    <property type="match status" value="1"/>
</dbReference>
<evidence type="ECO:0000313" key="15">
    <source>
        <dbReference type="Proteomes" id="UP000094795"/>
    </source>
</evidence>
<comment type="caution">
    <text evidence="14">The sequence shown here is derived from an EMBL/GenBank/DDBJ whole genome shotgun (WGS) entry which is preliminary data.</text>
</comment>
<evidence type="ECO:0000313" key="14">
    <source>
        <dbReference type="EMBL" id="OCW56541.1"/>
    </source>
</evidence>
<dbReference type="EMBL" id="LQZT01000034">
    <property type="protein sequence ID" value="OCW56541.1"/>
    <property type="molecule type" value="Genomic_DNA"/>
</dbReference>
<keyword evidence="10 12" id="KW-1133">Transmembrane helix</keyword>
<dbReference type="InterPro" id="IPR029044">
    <property type="entry name" value="Nucleotide-diphossugar_trans"/>
</dbReference>
<feature type="transmembrane region" description="Helical" evidence="12">
    <location>
        <begin position="441"/>
        <end position="463"/>
    </location>
</feature>
<dbReference type="NCBIfam" id="NF003958">
    <property type="entry name" value="PRK05454.2-1"/>
    <property type="match status" value="1"/>
</dbReference>
<evidence type="ECO:0000256" key="8">
    <source>
        <dbReference type="ARBA" id="ARBA00022679"/>
    </source>
</evidence>
<feature type="transmembrane region" description="Helical" evidence="12">
    <location>
        <begin position="407"/>
        <end position="429"/>
    </location>
</feature>
<keyword evidence="11 12" id="KW-0472">Membrane</keyword>
<dbReference type="STRING" id="1480615.AWJ14_16475"/>
<dbReference type="InterPro" id="IPR050321">
    <property type="entry name" value="Glycosyltr_2/OpgH_subfam"/>
</dbReference>
<dbReference type="InterPro" id="IPR001173">
    <property type="entry name" value="Glyco_trans_2-like"/>
</dbReference>
<evidence type="ECO:0000256" key="3">
    <source>
        <dbReference type="ARBA" id="ARBA00009337"/>
    </source>
</evidence>
<evidence type="ECO:0000256" key="2">
    <source>
        <dbReference type="ARBA" id="ARBA00005001"/>
    </source>
</evidence>
<comment type="subcellular location">
    <subcellularLocation>
        <location evidence="1">Cell inner membrane</location>
        <topology evidence="1">Multi-pass membrane protein</topology>
    </subcellularLocation>
</comment>
<dbReference type="PANTHER" id="PTHR43867">
    <property type="entry name" value="CELLULOSE SYNTHASE CATALYTIC SUBUNIT A [UDP-FORMING]"/>
    <property type="match status" value="1"/>
</dbReference>
<dbReference type="Pfam" id="PF13632">
    <property type="entry name" value="Glyco_trans_2_3"/>
    <property type="match status" value="1"/>
</dbReference>
<dbReference type="SUPFAM" id="SSF53448">
    <property type="entry name" value="Nucleotide-diphospho-sugar transferases"/>
    <property type="match status" value="1"/>
</dbReference>
<dbReference type="Proteomes" id="UP000094795">
    <property type="component" value="Unassembled WGS sequence"/>
</dbReference>
<accession>A0A1C1YSN8</accession>
<evidence type="ECO:0000256" key="5">
    <source>
        <dbReference type="ARBA" id="ARBA00022475"/>
    </source>
</evidence>
<comment type="pathway">
    <text evidence="2">Glycan metabolism; osmoregulated periplasmic glucan (OPG) biosynthesis.</text>
</comment>
<keyword evidence="5" id="KW-1003">Cell membrane</keyword>
<proteinExistence type="inferred from homology"/>
<dbReference type="NCBIfam" id="NF003962">
    <property type="entry name" value="PRK05454.2-5"/>
    <property type="match status" value="1"/>
</dbReference>
<feature type="transmembrane region" description="Helical" evidence="12">
    <location>
        <begin position="351"/>
        <end position="376"/>
    </location>
</feature>
<name>A0A1C1YSN8_9HYPH</name>
<feature type="transmembrane region" description="Helical" evidence="12">
    <location>
        <begin position="498"/>
        <end position="522"/>
    </location>
</feature>
<dbReference type="GO" id="GO:0005886">
    <property type="term" value="C:plasma membrane"/>
    <property type="evidence" value="ECO:0007669"/>
    <property type="project" value="UniProtKB-SubCell"/>
</dbReference>
<feature type="domain" description="Glycosyltransferase 2-like" evidence="13">
    <location>
        <begin position="179"/>
        <end position="381"/>
    </location>
</feature>
<dbReference type="CDD" id="cd04191">
    <property type="entry name" value="Glucan_BSP_MdoH"/>
    <property type="match status" value="1"/>
</dbReference>
<keyword evidence="6" id="KW-0997">Cell inner membrane</keyword>
<evidence type="ECO:0000256" key="10">
    <source>
        <dbReference type="ARBA" id="ARBA00022989"/>
    </source>
</evidence>
<keyword evidence="9 12" id="KW-0812">Transmembrane</keyword>
<dbReference type="AlphaFoldDB" id="A0A1C1YSN8"/>
<evidence type="ECO:0000256" key="7">
    <source>
        <dbReference type="ARBA" id="ARBA00022676"/>
    </source>
</evidence>
<sequence>MALARTIAFGGAAIGTALGTFEMVRVVEAGGVTILEGIMTALFAITFAWICFAAASALVGFLLPQPHRVWRFRPEKLKTRTALAVPIYNEDPAKLTAALEVMGQGLVRQGYGDCFEIVILSDSRTASVWVAETQAVDRLRQSLGGQMAVWYRRRWTNHARKAGNIQDFVENWGGRYDHFVVLDADSLMSPDTLVALVGAMEDDPQLGILQTFPKLGGGVSLFARAQQFASRVYGPVIASGYASWQGGEGNFWGHNAILRTEAFASSCILPTLSGKEPFGGPILSHDFVEAALMRRAGWRVEMATDLEGSWEDSPPSLLDAAVRDRRWAQGNLQHLRVIFASGLEWPNRAHLALGVMSYLISPIWLLLIAFGFALALQAEFVRPEYFPQGLQLFPTWPSFDSERMVRLFVVTLGVLFLPKILGLLLALATRSFRQSCGGAKSLLGGALTELLFSALIAPIMMLIHSKQIIEILLGRNSGWNPQRRDGETSWMDAWRAHWLHMVVGIAIACFAFVLSPEILLWLSPTLLGLVLAVPLSRLSSSKAAGRALRRRGLLITPEEEGPPAILRDFHAAWAHAPQAPADAIRALAEDAALREAHFRWVNRAPRTRGKPDAAYLTAASKIDEAATLDEALSWLDESECVQVAGERMLAEKLAGLGRTAAAGQDEIFPHAPLAQASLG</sequence>
<evidence type="ECO:0000256" key="6">
    <source>
        <dbReference type="ARBA" id="ARBA00022519"/>
    </source>
</evidence>
<evidence type="ECO:0000256" key="9">
    <source>
        <dbReference type="ARBA" id="ARBA00022692"/>
    </source>
</evidence>
<feature type="transmembrane region" description="Helical" evidence="12">
    <location>
        <begin position="39"/>
        <end position="63"/>
    </location>
</feature>
<comment type="similarity">
    <text evidence="3">Belongs to the glycosyltransferase 2 family. OpgH subfamily.</text>
</comment>
<evidence type="ECO:0000256" key="12">
    <source>
        <dbReference type="SAM" id="Phobius"/>
    </source>
</evidence>
<organism evidence="14 15">
    <name type="scientific">Hoeflea olei</name>
    <dbReference type="NCBI Taxonomy" id="1480615"/>
    <lineage>
        <taxon>Bacteria</taxon>
        <taxon>Pseudomonadati</taxon>
        <taxon>Pseudomonadota</taxon>
        <taxon>Alphaproteobacteria</taxon>
        <taxon>Hyphomicrobiales</taxon>
        <taxon>Rhizobiaceae</taxon>
        <taxon>Hoeflea</taxon>
    </lineage>
</organism>
<keyword evidence="8" id="KW-0808">Transferase</keyword>
<keyword evidence="15" id="KW-1185">Reference proteome</keyword>
<reference evidence="14 15" key="1">
    <citation type="submission" date="2015-12" db="EMBL/GenBank/DDBJ databases">
        <authorList>
            <person name="Shamseldin A."/>
            <person name="Moawad H."/>
            <person name="Abd El-Rahim W.M."/>
            <person name="Sadowsky M.J."/>
        </authorList>
    </citation>
    <scope>NUCLEOTIDE SEQUENCE [LARGE SCALE GENOMIC DNA]</scope>
    <source>
        <strain evidence="14 15">JC234</strain>
    </source>
</reference>
<dbReference type="GO" id="GO:0016758">
    <property type="term" value="F:hexosyltransferase activity"/>
    <property type="evidence" value="ECO:0007669"/>
    <property type="project" value="TreeGrafter"/>
</dbReference>
<gene>
    <name evidence="14" type="ORF">AWJ14_16475</name>
</gene>
<protein>
    <recommendedName>
        <fullName evidence="4">Glucans biosynthesis glucosyltransferase H</fullName>
    </recommendedName>
</protein>
<evidence type="ECO:0000259" key="13">
    <source>
        <dbReference type="Pfam" id="PF13632"/>
    </source>
</evidence>